<accession>A0ABQ3TDV7</accession>
<organism evidence="2 3">
    <name type="scientific">Streptomyces spororaveus</name>
    <dbReference type="NCBI Taxonomy" id="284039"/>
    <lineage>
        <taxon>Bacteria</taxon>
        <taxon>Bacillati</taxon>
        <taxon>Actinomycetota</taxon>
        <taxon>Actinomycetes</taxon>
        <taxon>Kitasatosporales</taxon>
        <taxon>Streptomycetaceae</taxon>
        <taxon>Streptomyces</taxon>
    </lineage>
</organism>
<name>A0ABQ3TDV7_9ACTN</name>
<comment type="caution">
    <text evidence="2">The sequence shown here is derived from an EMBL/GenBank/DDBJ whole genome shotgun (WGS) entry which is preliminary data.</text>
</comment>
<protein>
    <submittedName>
        <fullName evidence="2">Uncharacterized protein</fullName>
    </submittedName>
</protein>
<dbReference type="EMBL" id="BNED01000005">
    <property type="protein sequence ID" value="GHI78608.1"/>
    <property type="molecule type" value="Genomic_DNA"/>
</dbReference>
<sequence>MHQELSGPDRAGLGEALHEGRQGVVGDGQEHQIRQLQHLRGRYERHIGQHPRGAAHGGVRDSGDGDGPVPGLLERTRQRGTDAAGSDDADGEPGRAWLL</sequence>
<dbReference type="Proteomes" id="UP000608522">
    <property type="component" value="Unassembled WGS sequence"/>
</dbReference>
<gene>
    <name evidence="2" type="ORF">Sspor_41690</name>
</gene>
<evidence type="ECO:0000256" key="1">
    <source>
        <dbReference type="SAM" id="MobiDB-lite"/>
    </source>
</evidence>
<evidence type="ECO:0000313" key="3">
    <source>
        <dbReference type="Proteomes" id="UP000608522"/>
    </source>
</evidence>
<proteinExistence type="predicted"/>
<evidence type="ECO:0000313" key="2">
    <source>
        <dbReference type="EMBL" id="GHI78608.1"/>
    </source>
</evidence>
<reference evidence="3" key="1">
    <citation type="submission" date="2023-07" db="EMBL/GenBank/DDBJ databases">
        <title>Whole genome shotgun sequence of Streptomyces spororaveus NBRC 15456.</title>
        <authorList>
            <person name="Komaki H."/>
            <person name="Tamura T."/>
        </authorList>
    </citation>
    <scope>NUCLEOTIDE SEQUENCE [LARGE SCALE GENOMIC DNA]</scope>
    <source>
        <strain evidence="3">NBRC 15456</strain>
    </source>
</reference>
<keyword evidence="3" id="KW-1185">Reference proteome</keyword>
<feature type="region of interest" description="Disordered" evidence="1">
    <location>
        <begin position="1"/>
        <end position="99"/>
    </location>
</feature>